<sequence>MKIEVKKLFGYLMKKLFLVKLLILGINSNQLKWYRAIHGK</sequence>
<organism evidence="1 2">
    <name type="scientific">Lactobacillus ultunensis DSM 16047</name>
    <dbReference type="NCBI Taxonomy" id="525365"/>
    <lineage>
        <taxon>Bacteria</taxon>
        <taxon>Bacillati</taxon>
        <taxon>Bacillota</taxon>
        <taxon>Bacilli</taxon>
        <taxon>Lactobacillales</taxon>
        <taxon>Lactobacillaceae</taxon>
        <taxon>Lactobacillus</taxon>
    </lineage>
</organism>
<accession>C2ENA2</accession>
<dbReference type="STRING" id="525365.HMPREF0548_1148"/>
<dbReference type="Proteomes" id="UP000005583">
    <property type="component" value="Unassembled WGS sequence"/>
</dbReference>
<protein>
    <submittedName>
        <fullName evidence="1">Uncharacterized protein</fullName>
    </submittedName>
</protein>
<evidence type="ECO:0000313" key="2">
    <source>
        <dbReference type="Proteomes" id="UP000005583"/>
    </source>
</evidence>
<name>C2ENA2_9LACO</name>
<dbReference type="HOGENOM" id="CLU_3291719_0_0_9"/>
<proteinExistence type="predicted"/>
<dbReference type="AlphaFoldDB" id="C2ENA2"/>
<evidence type="ECO:0000313" key="1">
    <source>
        <dbReference type="EMBL" id="EEJ71906.1"/>
    </source>
</evidence>
<reference evidence="1 2" key="1">
    <citation type="submission" date="2009-01" db="EMBL/GenBank/DDBJ databases">
        <authorList>
            <person name="Qin X."/>
            <person name="Bachman B."/>
            <person name="Battles P."/>
            <person name="Bell A."/>
            <person name="Bess C."/>
            <person name="Bickham C."/>
            <person name="Chaboub L."/>
            <person name="Chen D."/>
            <person name="Coyle M."/>
            <person name="Deiros D.R."/>
            <person name="Dinh H."/>
            <person name="Forbes L."/>
            <person name="Fowler G."/>
            <person name="Francisco L."/>
            <person name="Fu Q."/>
            <person name="Gubbala S."/>
            <person name="Hale W."/>
            <person name="Han Y."/>
            <person name="Hemphill L."/>
            <person name="Highlander S.K."/>
            <person name="Hirani K."/>
            <person name="Hogues M."/>
            <person name="Jackson L."/>
            <person name="Jakkamsetti A."/>
            <person name="Javaid M."/>
            <person name="Jiang H."/>
            <person name="Korchina V."/>
            <person name="Kovar C."/>
            <person name="Lara F."/>
            <person name="Lee S."/>
            <person name="Mata R."/>
            <person name="Mathew T."/>
            <person name="Moen C."/>
            <person name="Morales K."/>
            <person name="Munidasa M."/>
            <person name="Nazareth L."/>
            <person name="Ngo R."/>
            <person name="Nguyen L."/>
            <person name="Okwuonu G."/>
            <person name="Ongeri F."/>
            <person name="Patil S."/>
            <person name="Petrosino J."/>
            <person name="Pham C."/>
            <person name="Pham P."/>
            <person name="Pu L.-L."/>
            <person name="Puazo M."/>
            <person name="Raj R."/>
            <person name="Reid J."/>
            <person name="Rouhana J."/>
            <person name="Saada N."/>
            <person name="Shang Y."/>
            <person name="Simmons D."/>
            <person name="Thornton R."/>
            <person name="Warren J."/>
            <person name="Weissenberger G."/>
            <person name="Zhang J."/>
            <person name="Zhang L."/>
            <person name="Zhou C."/>
            <person name="Zhu D."/>
            <person name="Muzny D."/>
            <person name="Worley K."/>
            <person name="Gibbs R."/>
        </authorList>
    </citation>
    <scope>NUCLEOTIDE SEQUENCE [LARGE SCALE GENOMIC DNA]</scope>
    <source>
        <strain evidence="1 2">DSM 16047</strain>
    </source>
</reference>
<gene>
    <name evidence="1" type="ORF">HMPREF0548_1148</name>
</gene>
<comment type="caution">
    <text evidence="1">The sequence shown here is derived from an EMBL/GenBank/DDBJ whole genome shotgun (WGS) entry which is preliminary data.</text>
</comment>
<keyword evidence="2" id="KW-1185">Reference proteome</keyword>
<dbReference type="EMBL" id="ACGU01000055">
    <property type="protein sequence ID" value="EEJ71906.1"/>
    <property type="molecule type" value="Genomic_DNA"/>
</dbReference>